<organism evidence="2 3">
    <name type="scientific">Segniliparus rugosus (strain ATCC BAA-974 / DSM 45345 / CCUG 50838 / CIP 108380 / JCM 13579 / CDC 945)</name>
    <dbReference type="NCBI Taxonomy" id="679197"/>
    <lineage>
        <taxon>Bacteria</taxon>
        <taxon>Bacillati</taxon>
        <taxon>Actinomycetota</taxon>
        <taxon>Actinomycetes</taxon>
        <taxon>Mycobacteriales</taxon>
        <taxon>Segniliparaceae</taxon>
        <taxon>Segniliparus</taxon>
    </lineage>
</organism>
<evidence type="ECO:0000259" key="1">
    <source>
        <dbReference type="Pfam" id="PF09995"/>
    </source>
</evidence>
<evidence type="ECO:0000313" key="2">
    <source>
        <dbReference type="EMBL" id="EFV12818.1"/>
    </source>
</evidence>
<dbReference type="PANTHER" id="PTHR36151:SF3">
    <property type="entry name" value="ER-BOUND OXYGENASE MPAB_MPAB'_RUBBER OXYGENASE CATALYTIC DOMAIN-CONTAINING PROTEIN"/>
    <property type="match status" value="1"/>
</dbReference>
<dbReference type="PANTHER" id="PTHR36151">
    <property type="entry name" value="BLR2777 PROTEIN"/>
    <property type="match status" value="1"/>
</dbReference>
<dbReference type="STRING" id="679197.HMPREF9336_02305"/>
<dbReference type="GO" id="GO:0016491">
    <property type="term" value="F:oxidoreductase activity"/>
    <property type="evidence" value="ECO:0007669"/>
    <property type="project" value="InterPro"/>
</dbReference>
<dbReference type="EMBL" id="ACZI02000002">
    <property type="protein sequence ID" value="EFV12818.1"/>
    <property type="molecule type" value="Genomic_DNA"/>
</dbReference>
<keyword evidence="3" id="KW-1185">Reference proteome</keyword>
<protein>
    <recommendedName>
        <fullName evidence="1">ER-bound oxygenase mpaB/mpaB'/Rubber oxygenase catalytic domain-containing protein</fullName>
    </recommendedName>
</protein>
<dbReference type="HOGENOM" id="CLU_059206_2_1_11"/>
<dbReference type="eggNOG" id="COG3662">
    <property type="taxonomic scope" value="Bacteria"/>
</dbReference>
<name>E5XS33_SEGRC</name>
<dbReference type="Pfam" id="PF09995">
    <property type="entry name" value="MPAB_Lcp_cat"/>
    <property type="match status" value="1"/>
</dbReference>
<sequence>MSLSARTSSEVVEHADGIGPGSLLWQLVGDSRIAYAGGMAGVLQTMHPVIGQALVDHSDFFDDPMDRVFRSLPGIVGVVYDDPGAQTGHMVRDFHKEIKGTFPDGRRYHSLDPATYWWAHATFQVMAEHVADVYSLRPLTGEERERLYQEGVAWYRRYGVSDAPVPKDRAAFQVEWERHCAEVLQPNQASDWLLKLINGRVFPKIGRPAYLPFPESYHRFGNAMLRRSLVRKAIGPPLRLSYLGGLPKIVRERFGIEWTESEERQYWRQARRLALEWRVRPVAWRWYPRAYQGWERATGSPPPRSASR</sequence>
<comment type="caution">
    <text evidence="2">The sequence shown here is derived from an EMBL/GenBank/DDBJ whole genome shotgun (WGS) entry which is preliminary data.</text>
</comment>
<dbReference type="RefSeq" id="WP_007470532.1">
    <property type="nucleotide sequence ID" value="NZ_KI391953.1"/>
</dbReference>
<reference evidence="2 3" key="1">
    <citation type="journal article" date="2011" name="Stand. Genomic Sci.">
        <title>High quality draft genome sequence of Segniliparus rugosus CDC 945(T)= (ATCC BAA-974(T)).</title>
        <authorList>
            <person name="Earl A.M."/>
            <person name="Desjardins C.A."/>
            <person name="Fitzgerald M.G."/>
            <person name="Arachchi H.M."/>
            <person name="Zeng Q."/>
            <person name="Mehta T."/>
            <person name="Griggs A."/>
            <person name="Birren B.W."/>
            <person name="Toney N.C."/>
            <person name="Carr J."/>
            <person name="Posey J."/>
            <person name="Butler W.R."/>
        </authorList>
    </citation>
    <scope>NUCLEOTIDE SEQUENCE [LARGE SCALE GENOMIC DNA]</scope>
    <source>
        <strain evidence="3">ATCC BAA-974 / DSM 45345 / CCUG 50838 / CIP 108380 / JCM 13579 / CDC 945</strain>
    </source>
</reference>
<dbReference type="AlphaFoldDB" id="E5XS33"/>
<dbReference type="InterPro" id="IPR018713">
    <property type="entry name" value="MPAB/Lcp_cat_dom"/>
</dbReference>
<evidence type="ECO:0000313" key="3">
    <source>
        <dbReference type="Proteomes" id="UP000004816"/>
    </source>
</evidence>
<dbReference type="Proteomes" id="UP000004816">
    <property type="component" value="Unassembled WGS sequence"/>
</dbReference>
<proteinExistence type="predicted"/>
<gene>
    <name evidence="2" type="ORF">HMPREF9336_02305</name>
</gene>
<accession>E5XS33</accession>
<dbReference type="OrthoDB" id="3456672at2"/>
<feature type="domain" description="ER-bound oxygenase mpaB/mpaB'/Rubber oxygenase catalytic" evidence="1">
    <location>
        <begin position="25"/>
        <end position="272"/>
    </location>
</feature>